<accession>A0A6B2JAN8</accession>
<organism evidence="1">
    <name type="scientific">Klebsiella pneumoniae</name>
    <dbReference type="NCBI Taxonomy" id="573"/>
    <lineage>
        <taxon>Bacteria</taxon>
        <taxon>Pseudomonadati</taxon>
        <taxon>Pseudomonadota</taxon>
        <taxon>Gammaproteobacteria</taxon>
        <taxon>Enterobacterales</taxon>
        <taxon>Enterobacteriaceae</taxon>
        <taxon>Klebsiella/Raoultella group</taxon>
        <taxon>Klebsiella</taxon>
        <taxon>Klebsiella pneumoniae complex</taxon>
    </lineage>
</organism>
<dbReference type="AlphaFoldDB" id="A0A6B2JAN8"/>
<proteinExistence type="predicted"/>
<name>A0A6B2JAN8_KLEPN</name>
<reference evidence="1" key="1">
    <citation type="journal article" date="2020" name="Int. J. Nanomedicine">
        <title>Consequences Of Long-Term Bacteria's Exposure To Silver Nanoformulations With Different PhysicoChemical Properties.</title>
        <authorList>
            <person name="Kedziora A."/>
            <person name="Wernecki M."/>
            <person name="Korzekwa K."/>
            <person name="Speruda M."/>
            <person name="Gerasymchuk Y."/>
            <person name="Lukowiak A."/>
            <person name="Bugla-Ploskonska G."/>
        </authorList>
    </citation>
    <scope>NUCLEOTIDE SEQUENCE</scope>
    <source>
        <strain evidence="1">626 S7</strain>
    </source>
</reference>
<dbReference type="EMBL" id="VLSS01000024">
    <property type="protein sequence ID" value="NDR85800.1"/>
    <property type="molecule type" value="Genomic_DNA"/>
</dbReference>
<comment type="caution">
    <text evidence="1">The sequence shown here is derived from an EMBL/GenBank/DDBJ whole genome shotgun (WGS) entry which is preliminary data.</text>
</comment>
<evidence type="ECO:0000313" key="1">
    <source>
        <dbReference type="EMBL" id="NDR85800.1"/>
    </source>
</evidence>
<sequence>MKVKPTGYFLIHQYIDISALAQLMRYSHGGGASAEYNPSEKKLEGKIEGHASFALGEAKAETALYLPDRLGVSLLFPAKKVTPQTPDGVCNMGALRFAMKLVLSGSVGASAAIELGVTVDWSGEMGKGYGIKGRPATLTAPPLPGQQQVNLKTSTIPEAQGGGEIGIFVGAQAGGNISGAIEWFDPHPDDTPVAKDVEKDNKPIVNKEKKFAAIAKLEAGMTVQAGAGGSGFFYITYIQGRFRIYCKAALCWGVGAKGEVGFEVDGSSFAAFMKSFMYMQRNVDYQKLEQMMAGDAFRSLCAIPIIMAAQGIQVGEAMLKNMVVILQQIRADLKDENKRVNLMDSILSNPDQLKYTPPETKGAVIATLIDQNWADWLDPRNQNNDFFPLTAGSSVL</sequence>
<protein>
    <submittedName>
        <fullName evidence="1">Uncharacterized protein</fullName>
    </submittedName>
</protein>
<gene>
    <name evidence="1" type="ORF">FPI86_15660</name>
</gene>